<dbReference type="PRINTS" id="PR00147">
    <property type="entry name" value="DNAPHOTLYASE"/>
</dbReference>
<dbReference type="PROSITE" id="PS51645">
    <property type="entry name" value="PHR_CRY_ALPHA_BETA"/>
    <property type="match status" value="1"/>
</dbReference>
<organism evidence="7 8">
    <name type="scientific">Corynebacterium tapiri</name>
    <dbReference type="NCBI Taxonomy" id="1448266"/>
    <lineage>
        <taxon>Bacteria</taxon>
        <taxon>Bacillati</taxon>
        <taxon>Actinomycetota</taxon>
        <taxon>Actinomycetes</taxon>
        <taxon>Mycobacteriales</taxon>
        <taxon>Corynebacteriaceae</taxon>
        <taxon>Corynebacterium</taxon>
    </lineage>
</organism>
<dbReference type="InterPro" id="IPR014729">
    <property type="entry name" value="Rossmann-like_a/b/a_fold"/>
</dbReference>
<feature type="site" description="Electron transfer via tryptophanyl radical" evidence="4">
    <location>
        <position position="284"/>
    </location>
</feature>
<dbReference type="GO" id="GO:0003677">
    <property type="term" value="F:DNA binding"/>
    <property type="evidence" value="ECO:0007669"/>
    <property type="project" value="TreeGrafter"/>
</dbReference>
<proteinExistence type="inferred from homology"/>
<dbReference type="InterPro" id="IPR002081">
    <property type="entry name" value="Cryptochrome/DNA_photolyase_1"/>
</dbReference>
<dbReference type="GO" id="GO:0003904">
    <property type="term" value="F:deoxyribodipyrimidine photo-lyase activity"/>
    <property type="evidence" value="ECO:0007669"/>
    <property type="project" value="TreeGrafter"/>
</dbReference>
<sequence length="430" mass="49143">MSVLMWFRDDLRLSHIPALAAAAAAGEVKAVYVYETNTRRLGGAARWWLHHSLRSLIDALAQHDVPLTIARGEARDIIPRFALPVYCSTRYHQPLRAIDDEIAEMVDVQAYEGFLLSEPGEILTGQGKPYKVFTPFSRKLRDSLPPKFGAIELGELRGPGADVERSVQQLEALQLLDSATAPAQHWQPGEAAALEQLELFADSLAGYAKDRDIPSLPVTSRLSPRLRFGELSPQQVWDRIPAINDDARAFLSQLMWRDFAWHRLWEHPDLATTNVRREFDRFPWSWGNGEDDDVHTWQQGKTGIELVDAGMRELLATGYMHNRVRMVVGSFLTKNLGIHWRHGEEWFWEMLVDADLACNAFNWQWVAGCGDDASPYFRIFNPATQAKRFDPQRRYISRWIKEIDSEDYPDPMVDLRESRQAALDAYALTK</sequence>
<dbReference type="PANTHER" id="PTHR11455:SF9">
    <property type="entry name" value="CRYPTOCHROME CIRCADIAN CLOCK 5 ISOFORM X1"/>
    <property type="match status" value="1"/>
</dbReference>
<dbReference type="InterPro" id="IPR036155">
    <property type="entry name" value="Crypto/Photolyase_N_sf"/>
</dbReference>
<evidence type="ECO:0000256" key="2">
    <source>
        <dbReference type="ARBA" id="ARBA00022827"/>
    </source>
</evidence>
<dbReference type="PANTHER" id="PTHR11455">
    <property type="entry name" value="CRYPTOCHROME"/>
    <property type="match status" value="1"/>
</dbReference>
<feature type="site" description="Electron transfer via tryptophanyl radical" evidence="4">
    <location>
        <position position="363"/>
    </location>
</feature>
<dbReference type="Pfam" id="PF03441">
    <property type="entry name" value="FAD_binding_7"/>
    <property type="match status" value="1"/>
</dbReference>
<keyword evidence="7" id="KW-0456">Lyase</keyword>
<evidence type="ECO:0000313" key="7">
    <source>
        <dbReference type="EMBL" id="TNL99304.1"/>
    </source>
</evidence>
<dbReference type="SUPFAM" id="SSF48173">
    <property type="entry name" value="Cryptochrome/photolyase FAD-binding domain"/>
    <property type="match status" value="1"/>
</dbReference>
<dbReference type="InterPro" id="IPR036134">
    <property type="entry name" value="Crypto/Photolyase_FAD-like_sf"/>
</dbReference>
<dbReference type="SUPFAM" id="SSF52425">
    <property type="entry name" value="Cryptochrome/photolyase, N-terminal domain"/>
    <property type="match status" value="1"/>
</dbReference>
<dbReference type="Gene3D" id="1.25.40.80">
    <property type="match status" value="1"/>
</dbReference>
<dbReference type="GO" id="GO:0009416">
    <property type="term" value="P:response to light stimulus"/>
    <property type="evidence" value="ECO:0007669"/>
    <property type="project" value="TreeGrafter"/>
</dbReference>
<dbReference type="InterPro" id="IPR006050">
    <property type="entry name" value="DNA_photolyase_N"/>
</dbReference>
<dbReference type="RefSeq" id="WP_139464980.1">
    <property type="nucleotide sequence ID" value="NZ_VDHJ01000003.1"/>
</dbReference>
<feature type="binding site" evidence="3">
    <location>
        <begin position="219"/>
        <end position="223"/>
    </location>
    <ligand>
        <name>FAD</name>
        <dbReference type="ChEBI" id="CHEBI:57692"/>
    </ligand>
</feature>
<dbReference type="Gene3D" id="1.10.579.10">
    <property type="entry name" value="DNA Cyclobutane Dipyrimidine Photolyase, subunit A, domain 3"/>
    <property type="match status" value="1"/>
</dbReference>
<dbReference type="Gene3D" id="3.40.50.620">
    <property type="entry name" value="HUPs"/>
    <property type="match status" value="1"/>
</dbReference>
<evidence type="ECO:0000256" key="3">
    <source>
        <dbReference type="PIRSR" id="PIRSR602081-1"/>
    </source>
</evidence>
<dbReference type="Proteomes" id="UP000312032">
    <property type="component" value="Unassembled WGS sequence"/>
</dbReference>
<keyword evidence="2 3" id="KW-0274">FAD</keyword>
<feature type="binding site" evidence="3">
    <location>
        <position position="207"/>
    </location>
    <ligand>
        <name>FAD</name>
        <dbReference type="ChEBI" id="CHEBI:57692"/>
    </ligand>
</feature>
<name>A0A5C4U698_9CORY</name>
<keyword evidence="5" id="KW-0157">Chromophore</keyword>
<evidence type="ECO:0000259" key="6">
    <source>
        <dbReference type="PROSITE" id="PS51645"/>
    </source>
</evidence>
<comment type="cofactor">
    <cofactor evidence="3">
        <name>FAD</name>
        <dbReference type="ChEBI" id="CHEBI:57692"/>
    </cofactor>
    <text evidence="3">Binds 1 FAD per subunit.</text>
</comment>
<keyword evidence="8" id="KW-1185">Reference proteome</keyword>
<gene>
    <name evidence="7" type="ORF">FHE74_02815</name>
</gene>
<protein>
    <submittedName>
        <fullName evidence="7">Deoxyribodipyrimidine photo-lyase</fullName>
    </submittedName>
</protein>
<comment type="similarity">
    <text evidence="5">Belongs to the DNA photolyase family.</text>
</comment>
<feature type="binding site" evidence="3">
    <location>
        <begin position="353"/>
        <end position="355"/>
    </location>
    <ligand>
        <name>FAD</name>
        <dbReference type="ChEBI" id="CHEBI:57692"/>
    </ligand>
</feature>
<dbReference type="EMBL" id="VDHJ01000003">
    <property type="protein sequence ID" value="TNL99304.1"/>
    <property type="molecule type" value="Genomic_DNA"/>
</dbReference>
<dbReference type="AlphaFoldDB" id="A0A5C4U698"/>
<dbReference type="InterPro" id="IPR005101">
    <property type="entry name" value="Cryptochr/Photolyase_FAD-bd"/>
</dbReference>
<dbReference type="GO" id="GO:0071949">
    <property type="term" value="F:FAD binding"/>
    <property type="evidence" value="ECO:0007669"/>
    <property type="project" value="TreeGrafter"/>
</dbReference>
<comment type="caution">
    <text evidence="7">The sequence shown here is derived from an EMBL/GenBank/DDBJ whole genome shotgun (WGS) entry which is preliminary data.</text>
</comment>
<feature type="domain" description="Photolyase/cryptochrome alpha/beta" evidence="6">
    <location>
        <begin position="1"/>
        <end position="116"/>
    </location>
</feature>
<accession>A0A5C4U698</accession>
<dbReference type="OrthoDB" id="9772484at2"/>
<keyword evidence="1 3" id="KW-0285">Flavoprotein</keyword>
<dbReference type="Pfam" id="PF00875">
    <property type="entry name" value="DNA_photolyase"/>
    <property type="match status" value="1"/>
</dbReference>
<evidence type="ECO:0000313" key="8">
    <source>
        <dbReference type="Proteomes" id="UP000312032"/>
    </source>
</evidence>
<evidence type="ECO:0000256" key="4">
    <source>
        <dbReference type="PIRSR" id="PIRSR602081-2"/>
    </source>
</evidence>
<feature type="site" description="Electron transfer via tryptophanyl radical" evidence="4">
    <location>
        <position position="340"/>
    </location>
</feature>
<evidence type="ECO:0000256" key="1">
    <source>
        <dbReference type="ARBA" id="ARBA00022630"/>
    </source>
</evidence>
<reference evidence="7 8" key="1">
    <citation type="submission" date="2019-06" db="EMBL/GenBank/DDBJ databases">
        <authorList>
            <person name="Li J."/>
        </authorList>
    </citation>
    <scope>NUCLEOTIDE SEQUENCE [LARGE SCALE GENOMIC DNA]</scope>
    <source>
        <strain evidence="7 8">LMG 28165</strain>
    </source>
</reference>
<feature type="binding site" evidence="3">
    <location>
        <position position="250"/>
    </location>
    <ligand>
        <name>FAD</name>
        <dbReference type="ChEBI" id="CHEBI:57692"/>
    </ligand>
</feature>
<evidence type="ECO:0000256" key="5">
    <source>
        <dbReference type="RuleBase" id="RU004182"/>
    </source>
</evidence>